<dbReference type="SMART" id="SM00448">
    <property type="entry name" value="REC"/>
    <property type="match status" value="1"/>
</dbReference>
<dbReference type="InterPro" id="IPR011006">
    <property type="entry name" value="CheY-like_superfamily"/>
</dbReference>
<feature type="domain" description="HD-GYP" evidence="3">
    <location>
        <begin position="142"/>
        <end position="339"/>
    </location>
</feature>
<feature type="modified residue" description="4-aspartylphosphate" evidence="1">
    <location>
        <position position="55"/>
    </location>
</feature>
<sequence>MLMNKYTILIVDDTPENLDVLAGILNEEYNIKVAKNGKIALKIAEKFLPDLILLDIMMPEMDGYEVCRNLKNNIQTKNIPVIFVTAKDQEVDEKLGFEAGAVDYLTKPIRPTITKARIKTHLKLANQTKALAIEVDKKTKEIQNTQLEIIRKLGLAAEYKDNETGAHIIRMSTYSKLLALEYGIPEYEANLLFNAAPMHDIGKIGIPDNILQKPGKLNDKEWQIMKTHSNIGAKIIGDHPSDLLKMAKIVALEHHEKYNGKGYPRGLKDNEISIYASIVAIADVFDALTSKRPYKEPWPSEKALNLIKEERGEHFHPELVDCFINIFDKILEVKLNFQD</sequence>
<protein>
    <submittedName>
        <fullName evidence="4">Response regulator receiver modulated metal dependent phosphohydrolase</fullName>
    </submittedName>
</protein>
<feature type="domain" description="Response regulatory" evidence="2">
    <location>
        <begin position="7"/>
        <end position="122"/>
    </location>
</feature>
<dbReference type="PANTHER" id="PTHR45228">
    <property type="entry name" value="CYCLIC DI-GMP PHOSPHODIESTERASE TM_0186-RELATED"/>
    <property type="match status" value="1"/>
</dbReference>
<comment type="caution">
    <text evidence="4">The sequence shown here is derived from an EMBL/GenBank/DDBJ whole genome shotgun (WGS) entry which is preliminary data.</text>
</comment>
<dbReference type="Gene3D" id="1.10.3210.10">
    <property type="entry name" value="Hypothetical protein af1432"/>
    <property type="match status" value="1"/>
</dbReference>
<dbReference type="CDD" id="cd19920">
    <property type="entry name" value="REC_PA4781-like"/>
    <property type="match status" value="1"/>
</dbReference>
<evidence type="ECO:0000259" key="2">
    <source>
        <dbReference type="PROSITE" id="PS50110"/>
    </source>
</evidence>
<dbReference type="EMBL" id="SOBG01000001">
    <property type="protein sequence ID" value="TDT72337.1"/>
    <property type="molecule type" value="Genomic_DNA"/>
</dbReference>
<evidence type="ECO:0000259" key="3">
    <source>
        <dbReference type="PROSITE" id="PS51832"/>
    </source>
</evidence>
<dbReference type="Gene3D" id="3.40.50.2300">
    <property type="match status" value="1"/>
</dbReference>
<organism evidence="4 5">
    <name type="scientific">Hypnocyclicus thermotrophus</name>
    <dbReference type="NCBI Taxonomy" id="1627895"/>
    <lineage>
        <taxon>Bacteria</taxon>
        <taxon>Fusobacteriati</taxon>
        <taxon>Fusobacteriota</taxon>
        <taxon>Fusobacteriia</taxon>
        <taxon>Fusobacteriales</taxon>
        <taxon>Fusobacteriaceae</taxon>
        <taxon>Hypnocyclicus</taxon>
    </lineage>
</organism>
<keyword evidence="5" id="KW-1185">Reference proteome</keyword>
<dbReference type="PROSITE" id="PS51832">
    <property type="entry name" value="HD_GYP"/>
    <property type="match status" value="1"/>
</dbReference>
<dbReference type="SUPFAM" id="SSF52172">
    <property type="entry name" value="CheY-like"/>
    <property type="match status" value="1"/>
</dbReference>
<reference evidence="4 5" key="1">
    <citation type="submission" date="2019-03" db="EMBL/GenBank/DDBJ databases">
        <title>Genomic Encyclopedia of Type Strains, Phase IV (KMG-IV): sequencing the most valuable type-strain genomes for metagenomic binning, comparative biology and taxonomic classification.</title>
        <authorList>
            <person name="Goeker M."/>
        </authorList>
    </citation>
    <scope>NUCLEOTIDE SEQUENCE [LARGE SCALE GENOMIC DNA]</scope>
    <source>
        <strain evidence="4 5">DSM 100055</strain>
    </source>
</reference>
<evidence type="ECO:0000256" key="1">
    <source>
        <dbReference type="PROSITE-ProRule" id="PRU00169"/>
    </source>
</evidence>
<dbReference type="InterPro" id="IPR001789">
    <property type="entry name" value="Sig_transdc_resp-reg_receiver"/>
</dbReference>
<dbReference type="InterPro" id="IPR052020">
    <property type="entry name" value="Cyclic_di-GMP/3'3'-cGAMP_PDE"/>
</dbReference>
<dbReference type="SMART" id="SM00471">
    <property type="entry name" value="HDc"/>
    <property type="match status" value="1"/>
</dbReference>
<keyword evidence="1" id="KW-0597">Phosphoprotein</keyword>
<dbReference type="GO" id="GO:0000160">
    <property type="term" value="P:phosphorelay signal transduction system"/>
    <property type="evidence" value="ECO:0007669"/>
    <property type="project" value="InterPro"/>
</dbReference>
<dbReference type="PROSITE" id="PS50110">
    <property type="entry name" value="RESPONSE_REGULATORY"/>
    <property type="match status" value="1"/>
</dbReference>
<dbReference type="Pfam" id="PF13487">
    <property type="entry name" value="HD_5"/>
    <property type="match status" value="1"/>
</dbReference>
<dbReference type="InterPro" id="IPR037522">
    <property type="entry name" value="HD_GYP_dom"/>
</dbReference>
<accession>A0AA46E044</accession>
<evidence type="ECO:0000313" key="5">
    <source>
        <dbReference type="Proteomes" id="UP000294678"/>
    </source>
</evidence>
<name>A0AA46E044_9FUSO</name>
<dbReference type="PANTHER" id="PTHR45228:SF5">
    <property type="entry name" value="CYCLIC DI-GMP PHOSPHODIESTERASE VC_1348-RELATED"/>
    <property type="match status" value="1"/>
</dbReference>
<proteinExistence type="predicted"/>
<gene>
    <name evidence="4" type="ORF">EV215_0137</name>
</gene>
<dbReference type="Proteomes" id="UP000294678">
    <property type="component" value="Unassembled WGS sequence"/>
</dbReference>
<dbReference type="AlphaFoldDB" id="A0AA46E044"/>
<dbReference type="Pfam" id="PF00072">
    <property type="entry name" value="Response_reg"/>
    <property type="match status" value="1"/>
</dbReference>
<dbReference type="InterPro" id="IPR003607">
    <property type="entry name" value="HD/PDEase_dom"/>
</dbReference>
<evidence type="ECO:0000313" key="4">
    <source>
        <dbReference type="EMBL" id="TDT72337.1"/>
    </source>
</evidence>
<dbReference type="CDD" id="cd00077">
    <property type="entry name" value="HDc"/>
    <property type="match status" value="1"/>
</dbReference>
<dbReference type="SUPFAM" id="SSF109604">
    <property type="entry name" value="HD-domain/PDEase-like"/>
    <property type="match status" value="1"/>
</dbReference>